<dbReference type="PANTHER" id="PTHR24198">
    <property type="entry name" value="ANKYRIN REPEAT AND PROTEIN KINASE DOMAIN-CONTAINING PROTEIN"/>
    <property type="match status" value="1"/>
</dbReference>
<proteinExistence type="predicted"/>
<evidence type="ECO:0000256" key="2">
    <source>
        <dbReference type="ARBA" id="ARBA00023043"/>
    </source>
</evidence>
<reference evidence="5 6" key="1">
    <citation type="submission" date="2020-02" db="EMBL/GenBank/DDBJ databases">
        <authorList>
            <person name="Ferguson B K."/>
        </authorList>
    </citation>
    <scope>NUCLEOTIDE SEQUENCE [LARGE SCALE GENOMIC DNA]</scope>
</reference>
<dbReference type="Pfam" id="PF12796">
    <property type="entry name" value="Ank_2"/>
    <property type="match status" value="2"/>
</dbReference>
<evidence type="ECO:0000256" key="3">
    <source>
        <dbReference type="PROSITE-ProRule" id="PRU00023"/>
    </source>
</evidence>
<feature type="repeat" description="ANK" evidence="3">
    <location>
        <begin position="333"/>
        <end position="365"/>
    </location>
</feature>
<dbReference type="Gene3D" id="1.25.40.20">
    <property type="entry name" value="Ankyrin repeat-containing domain"/>
    <property type="match status" value="2"/>
</dbReference>
<sequence length="626" mass="71350">MVCGASPPLSPLTAVAVLGLRSHRRRRQSVGAPRREKSKEELAASSRAPALKDQPRYSLLATAARNEFLAMRTCVCALRNNKRTSASSAIISSLPFTLYMLQCTCATVCNFEHMFLTSYIQLDVQSVPVATLQREELFHPDWMEYFLVDSMNSMYKLQYLDAEKIIKFVALSGYKHKPVFDEEGKPLVNYTSAIHWSARLKPSGTLMIPDLFTIYNRYDVNYIDEVGLSHFHVACQSGCQKIVKRFLKHKQDPNLRVHSTGDSALHLAAFRGDQKLVKLLLKNGADPNLANLNGETPLHVICDRYEDYELARLFFRCSCKMKQTVQINAPDTLGNTPFHLAVVNRHRKIANWLMRKGADPSLANAEGLTPLHLCCKRKGDIDMMKMLLAVSAEEQRPVQIDARNHKGDTPLQYALAQGSSRPIIRELLKNRADPNVVNLEGWTPLHIICKKYRDYNFARVFLEINNDFNRIVQIDARDKLNRTPLQWAVARFLPEPRRRRRRLTRRHKGGIATSRSPLLYTCCYTCAKGEKNQCGGIIIGPAREVLAYMYTQYTCYIYTERHASSSKDREEVKKLVRSLPKDAIIQACGSHLDTIAFIYPSVTGFLRAASKFFLEKPREIRVYPYI</sequence>
<dbReference type="PROSITE" id="PS50088">
    <property type="entry name" value="ANK_REPEAT"/>
    <property type="match status" value="3"/>
</dbReference>
<feature type="repeat" description="ANK" evidence="3">
    <location>
        <begin position="260"/>
        <end position="292"/>
    </location>
</feature>
<evidence type="ECO:0000313" key="6">
    <source>
        <dbReference type="Proteomes" id="UP000479190"/>
    </source>
</evidence>
<dbReference type="Proteomes" id="UP000479190">
    <property type="component" value="Unassembled WGS sequence"/>
</dbReference>
<keyword evidence="6" id="KW-1185">Reference proteome</keyword>
<feature type="repeat" description="ANK" evidence="3">
    <location>
        <begin position="406"/>
        <end position="439"/>
    </location>
</feature>
<dbReference type="SUPFAM" id="SSF48403">
    <property type="entry name" value="Ankyrin repeat"/>
    <property type="match status" value="2"/>
</dbReference>
<dbReference type="InterPro" id="IPR036770">
    <property type="entry name" value="Ankyrin_rpt-contain_sf"/>
</dbReference>
<dbReference type="EMBL" id="CADCXV010001250">
    <property type="protein sequence ID" value="CAB0042966.1"/>
    <property type="molecule type" value="Genomic_DNA"/>
</dbReference>
<name>A0A6H5J054_9HYME</name>
<dbReference type="AlphaFoldDB" id="A0A6H5J054"/>
<evidence type="ECO:0000313" key="5">
    <source>
        <dbReference type="EMBL" id="CAB0042966.1"/>
    </source>
</evidence>
<evidence type="ECO:0000256" key="4">
    <source>
        <dbReference type="SAM" id="MobiDB-lite"/>
    </source>
</evidence>
<keyword evidence="1" id="KW-0677">Repeat</keyword>
<protein>
    <submittedName>
        <fullName evidence="5">Uncharacterized protein</fullName>
    </submittedName>
</protein>
<dbReference type="PANTHER" id="PTHR24198:SF165">
    <property type="entry name" value="ANKYRIN REPEAT-CONTAINING PROTEIN-RELATED"/>
    <property type="match status" value="1"/>
</dbReference>
<keyword evidence="2 3" id="KW-0040">ANK repeat</keyword>
<evidence type="ECO:0000256" key="1">
    <source>
        <dbReference type="ARBA" id="ARBA00022737"/>
    </source>
</evidence>
<gene>
    <name evidence="5" type="ORF">TBRA_LOCUS14554</name>
</gene>
<accession>A0A6H5J054</accession>
<feature type="compositionally biased region" description="Basic and acidic residues" evidence="4">
    <location>
        <begin position="33"/>
        <end position="42"/>
    </location>
</feature>
<organism evidence="5 6">
    <name type="scientific">Trichogramma brassicae</name>
    <dbReference type="NCBI Taxonomy" id="86971"/>
    <lineage>
        <taxon>Eukaryota</taxon>
        <taxon>Metazoa</taxon>
        <taxon>Ecdysozoa</taxon>
        <taxon>Arthropoda</taxon>
        <taxon>Hexapoda</taxon>
        <taxon>Insecta</taxon>
        <taxon>Pterygota</taxon>
        <taxon>Neoptera</taxon>
        <taxon>Endopterygota</taxon>
        <taxon>Hymenoptera</taxon>
        <taxon>Apocrita</taxon>
        <taxon>Proctotrupomorpha</taxon>
        <taxon>Chalcidoidea</taxon>
        <taxon>Trichogrammatidae</taxon>
        <taxon>Trichogramma</taxon>
    </lineage>
</organism>
<feature type="region of interest" description="Disordered" evidence="4">
    <location>
        <begin position="25"/>
        <end position="47"/>
    </location>
</feature>
<dbReference type="OrthoDB" id="21416at2759"/>
<dbReference type="SMART" id="SM00248">
    <property type="entry name" value="ANK"/>
    <property type="match status" value="7"/>
</dbReference>
<dbReference type="PROSITE" id="PS50297">
    <property type="entry name" value="ANK_REP_REGION"/>
    <property type="match status" value="3"/>
</dbReference>
<dbReference type="InterPro" id="IPR002110">
    <property type="entry name" value="Ankyrin_rpt"/>
</dbReference>